<comment type="caution">
    <text evidence="10">The sequence shown here is derived from an EMBL/GenBank/DDBJ whole genome shotgun (WGS) entry which is preliminary data.</text>
</comment>
<comment type="function">
    <text evidence="6">Endoribonuclease that initiates mRNA decay.</text>
</comment>
<evidence type="ECO:0000313" key="10">
    <source>
        <dbReference type="EMBL" id="SIT10338.1"/>
    </source>
</evidence>
<dbReference type="CDD" id="cd22431">
    <property type="entry name" value="KH-I_RNaseY"/>
    <property type="match status" value="1"/>
</dbReference>
<organism evidence="10 11">
    <name type="scientific">Zobellia uliginosa</name>
    <dbReference type="NCBI Taxonomy" id="143224"/>
    <lineage>
        <taxon>Bacteria</taxon>
        <taxon>Pseudomonadati</taxon>
        <taxon>Bacteroidota</taxon>
        <taxon>Flavobacteriia</taxon>
        <taxon>Flavobacteriales</taxon>
        <taxon>Flavobacteriaceae</taxon>
        <taxon>Zobellia</taxon>
    </lineage>
</organism>
<keyword evidence="8" id="KW-0175">Coiled coil</keyword>
<evidence type="ECO:0000259" key="9">
    <source>
        <dbReference type="PROSITE" id="PS51831"/>
    </source>
</evidence>
<dbReference type="EC" id="3.1.-.-" evidence="6 7"/>
<keyword evidence="6" id="KW-0812">Transmembrane</keyword>
<dbReference type="InterPro" id="IPR022711">
    <property type="entry name" value="RNase_Y_N"/>
</dbReference>
<dbReference type="InterPro" id="IPR017705">
    <property type="entry name" value="Ribonuclease_Y"/>
</dbReference>
<dbReference type="SMART" id="SM00471">
    <property type="entry name" value="HDc"/>
    <property type="match status" value="1"/>
</dbReference>
<dbReference type="PANTHER" id="PTHR12826">
    <property type="entry name" value="RIBONUCLEASE Y"/>
    <property type="match status" value="1"/>
</dbReference>
<comment type="subcellular location">
    <subcellularLocation>
        <location evidence="6">Cell membrane</location>
        <topology evidence="6">Single-pass membrane protein</topology>
    </subcellularLocation>
</comment>
<dbReference type="SMART" id="SM00322">
    <property type="entry name" value="KH"/>
    <property type="match status" value="1"/>
</dbReference>
<proteinExistence type="inferred from homology"/>
<dbReference type="Proteomes" id="UP000185728">
    <property type="component" value="Unassembled WGS sequence"/>
</dbReference>
<keyword evidence="1 6" id="KW-1003">Cell membrane</keyword>
<dbReference type="PROSITE" id="PS50084">
    <property type="entry name" value="KH_TYPE_1"/>
    <property type="match status" value="1"/>
</dbReference>
<dbReference type="InterPro" id="IPR036612">
    <property type="entry name" value="KH_dom_type_1_sf"/>
</dbReference>
<evidence type="ECO:0000256" key="3">
    <source>
        <dbReference type="ARBA" id="ARBA00022759"/>
    </source>
</evidence>
<dbReference type="PROSITE" id="PS51831">
    <property type="entry name" value="HD"/>
    <property type="match status" value="1"/>
</dbReference>
<dbReference type="RefSeq" id="WP_076457032.1">
    <property type="nucleotide sequence ID" value="NZ_FTOB01000010.1"/>
</dbReference>
<dbReference type="SUPFAM" id="SSF109604">
    <property type="entry name" value="HD-domain/PDEase-like"/>
    <property type="match status" value="1"/>
</dbReference>
<protein>
    <recommendedName>
        <fullName evidence="6 7">Ribonuclease Y</fullName>
        <shortName evidence="6">RNase Y</shortName>
        <ecNumber evidence="6 7">3.1.-.-</ecNumber>
    </recommendedName>
</protein>
<dbReference type="InterPro" id="IPR003607">
    <property type="entry name" value="HD/PDEase_dom"/>
</dbReference>
<dbReference type="InterPro" id="IPR004088">
    <property type="entry name" value="KH_dom_type_1"/>
</dbReference>
<dbReference type="InterPro" id="IPR006675">
    <property type="entry name" value="HDIG_dom"/>
</dbReference>
<dbReference type="InterPro" id="IPR006674">
    <property type="entry name" value="HD_domain"/>
</dbReference>
<dbReference type="Pfam" id="PF00013">
    <property type="entry name" value="KH_1"/>
    <property type="match status" value="1"/>
</dbReference>
<evidence type="ECO:0000256" key="7">
    <source>
        <dbReference type="NCBIfam" id="TIGR03319"/>
    </source>
</evidence>
<keyword evidence="2 6" id="KW-0540">Nuclease</keyword>
<evidence type="ECO:0000256" key="2">
    <source>
        <dbReference type="ARBA" id="ARBA00022722"/>
    </source>
</evidence>
<evidence type="ECO:0000256" key="6">
    <source>
        <dbReference type="HAMAP-Rule" id="MF_00335"/>
    </source>
</evidence>
<evidence type="ECO:0000256" key="1">
    <source>
        <dbReference type="ARBA" id="ARBA00022475"/>
    </source>
</evidence>
<name>A0ABY1L1H0_9FLAO</name>
<evidence type="ECO:0000256" key="5">
    <source>
        <dbReference type="ARBA" id="ARBA00022884"/>
    </source>
</evidence>
<gene>
    <name evidence="6" type="primary">rny</name>
    <name evidence="10" type="ORF">SAMN05421766_11037</name>
</gene>
<feature type="domain" description="HD" evidence="9">
    <location>
        <begin position="336"/>
        <end position="431"/>
    </location>
</feature>
<keyword evidence="11" id="KW-1185">Reference proteome</keyword>
<keyword evidence="6" id="KW-0472">Membrane</keyword>
<comment type="similarity">
    <text evidence="6">Belongs to the RNase Y family.</text>
</comment>
<dbReference type="NCBIfam" id="TIGR00277">
    <property type="entry name" value="HDIG"/>
    <property type="match status" value="1"/>
</dbReference>
<dbReference type="SUPFAM" id="SSF54791">
    <property type="entry name" value="Eukaryotic type KH-domain (KH-domain type I)"/>
    <property type="match status" value="1"/>
</dbReference>
<evidence type="ECO:0000256" key="8">
    <source>
        <dbReference type="SAM" id="Coils"/>
    </source>
</evidence>
<feature type="coiled-coil region" evidence="8">
    <location>
        <begin position="112"/>
        <end position="146"/>
    </location>
</feature>
<keyword evidence="3 6" id="KW-0255">Endonuclease</keyword>
<evidence type="ECO:0000313" key="11">
    <source>
        <dbReference type="Proteomes" id="UP000185728"/>
    </source>
</evidence>
<dbReference type="NCBIfam" id="TIGR03319">
    <property type="entry name" value="RNase_Y"/>
    <property type="match status" value="1"/>
</dbReference>
<dbReference type="CDD" id="cd00077">
    <property type="entry name" value="HDc"/>
    <property type="match status" value="1"/>
</dbReference>
<evidence type="ECO:0000256" key="4">
    <source>
        <dbReference type="ARBA" id="ARBA00022801"/>
    </source>
</evidence>
<dbReference type="EMBL" id="FTOB01000010">
    <property type="protein sequence ID" value="SIT10338.1"/>
    <property type="molecule type" value="Genomic_DNA"/>
</dbReference>
<dbReference type="HAMAP" id="MF_00335">
    <property type="entry name" value="RNase_Y"/>
    <property type="match status" value="1"/>
</dbReference>
<dbReference type="Pfam" id="PF12072">
    <property type="entry name" value="RNase_Y_N"/>
    <property type="match status" value="1"/>
</dbReference>
<keyword evidence="5 6" id="KW-0694">RNA-binding</keyword>
<sequence>MDSATLIIAGIIGLAIGFAIAKFMEKGKASKTLLNAKNEANSIINAAKVEGENIKKDKIFQAKEKFLELKAEHEKVIIGKDKKIGEAEKRTRDKESQVSNELARSKKLNSQLDSKLKEVAHKEEYLEKKQNELEKLHKNQVQQLEVISGLSADDAKGQLMESLKETAKTDAMAYIQTTVEEAKLTAQQEAKKIVINTIQRIGTEEAVENCVSVFNLESDDVKGRIIGREGRNIRALESATGVEIIVDDTPEAIILSCFDSVRREVARLSLHKLVTDGRIHPARIEEIVKKTEKQIEQEIVEVGKRTVIDLGIHGLHPELVRAIGRMKYRSSYGQNLLQHSREVAKLCGVMAAELGLNPKLAKRAGLLHDIGKVPNTEAEVETPHAILGMQWAEKYGEKPDVCNAIGAHHDEIEMKTLIAPIVQVCDAISGARPGARRQVLDSYIQRLKDLEEVAFSFGGVQKAYAIQAGRELRVIVESEKVNDEKAAQLSFEISQKIQTDMTYPGQVKVTVIRETRSVNVAK</sequence>
<dbReference type="PANTHER" id="PTHR12826:SF15">
    <property type="entry name" value="RIBONUCLEASE Y"/>
    <property type="match status" value="1"/>
</dbReference>
<dbReference type="Gene3D" id="1.10.3210.10">
    <property type="entry name" value="Hypothetical protein af1432"/>
    <property type="match status" value="1"/>
</dbReference>
<reference evidence="10 11" key="1">
    <citation type="submission" date="2017-01" db="EMBL/GenBank/DDBJ databases">
        <authorList>
            <person name="Varghese N."/>
            <person name="Submissions S."/>
        </authorList>
    </citation>
    <scope>NUCLEOTIDE SEQUENCE [LARGE SCALE GENOMIC DNA]</scope>
    <source>
        <strain evidence="10 11">DSM 2061</strain>
    </source>
</reference>
<keyword evidence="4 6" id="KW-0378">Hydrolase</keyword>
<dbReference type="Pfam" id="PF01966">
    <property type="entry name" value="HD"/>
    <property type="match status" value="1"/>
</dbReference>
<feature type="transmembrane region" description="Helical" evidence="6">
    <location>
        <begin position="6"/>
        <end position="24"/>
    </location>
</feature>
<accession>A0ABY1L1H0</accession>
<dbReference type="Gene3D" id="3.30.1370.10">
    <property type="entry name" value="K Homology domain, type 1"/>
    <property type="match status" value="1"/>
</dbReference>
<dbReference type="InterPro" id="IPR004087">
    <property type="entry name" value="KH_dom"/>
</dbReference>
<keyword evidence="6" id="KW-1133">Transmembrane helix</keyword>